<dbReference type="InterPro" id="IPR011006">
    <property type="entry name" value="CheY-like_superfamily"/>
</dbReference>
<feature type="domain" description="Response regulatory" evidence="7">
    <location>
        <begin position="8"/>
        <end position="123"/>
    </location>
</feature>
<keyword evidence="1 4" id="KW-0145">Chemotaxis</keyword>
<comment type="subcellular location">
    <subcellularLocation>
        <location evidence="4">Cytoplasm</location>
    </subcellularLocation>
</comment>
<dbReference type="EC" id="3.1.1.61" evidence="4"/>
<keyword evidence="9" id="KW-0808">Transferase</keyword>
<gene>
    <name evidence="4 9" type="primary">cheB</name>
    <name evidence="9" type="ORF">ACFO4O_01940</name>
</gene>
<sequence length="377" mass="40280">MLNKPKIKALVVDDSSLMRSHICAALVEHGIITDTAANGVECLEKIARFQPDVITLDINMPVMDGLECLAQIMKTHPLPVVMVSSLTQKNASETLKALDLGAVDYVAKPHGSVSLTLNRTKYMLVSKVVNASKIDVRRLKKLSTKSKQPSAVAAAKIQTTSTIKQNLASSQVSSMAKSTLQGGASSAKASIELIVVGVSTGGPGSLQEIIPKLPANYPYPIVIAQHMPSRFTKVFAARLNKLSQLKVEELSTDTRLQPGHAYVAQGDANVQVYRKSGYLYGRPNADESHHIWKPSITLLVESAIKSIQPTGVCYVQLTGMGNDGAESMAKAHTAGATTIAESEETCVVYGMPKALVKLNGASKILANYDIAQALMSL</sequence>
<comment type="catalytic activity">
    <reaction evidence="3 4">
        <text>[protein]-L-glutamate 5-O-methyl ester + H2O = L-glutamyl-[protein] + methanol + H(+)</text>
        <dbReference type="Rhea" id="RHEA:23236"/>
        <dbReference type="Rhea" id="RHEA-COMP:10208"/>
        <dbReference type="Rhea" id="RHEA-COMP:10311"/>
        <dbReference type="ChEBI" id="CHEBI:15377"/>
        <dbReference type="ChEBI" id="CHEBI:15378"/>
        <dbReference type="ChEBI" id="CHEBI:17790"/>
        <dbReference type="ChEBI" id="CHEBI:29973"/>
        <dbReference type="ChEBI" id="CHEBI:82795"/>
        <dbReference type="EC" id="3.1.1.61"/>
    </reaction>
</comment>
<dbReference type="RefSeq" id="WP_382405610.1">
    <property type="nucleotide sequence ID" value="NZ_JBHSGU010000002.1"/>
</dbReference>
<dbReference type="GO" id="GO:0008984">
    <property type="term" value="F:protein-glutamate methylesterase activity"/>
    <property type="evidence" value="ECO:0007669"/>
    <property type="project" value="UniProtKB-EC"/>
</dbReference>
<evidence type="ECO:0000256" key="5">
    <source>
        <dbReference type="PROSITE-ProRule" id="PRU00050"/>
    </source>
</evidence>
<dbReference type="GO" id="GO:0032259">
    <property type="term" value="P:methylation"/>
    <property type="evidence" value="ECO:0007669"/>
    <property type="project" value="UniProtKB-KW"/>
</dbReference>
<keyword evidence="4 6" id="KW-0597">Phosphoprotein</keyword>
<protein>
    <recommendedName>
        <fullName evidence="4">Protein-glutamate methylesterase/protein-glutamine glutaminase</fullName>
        <ecNumber evidence="4">3.1.1.61</ecNumber>
        <ecNumber evidence="4">3.5.1.44</ecNumber>
    </recommendedName>
</protein>
<accession>A0ABV9LTH8</accession>
<dbReference type="GO" id="GO:0008168">
    <property type="term" value="F:methyltransferase activity"/>
    <property type="evidence" value="ECO:0007669"/>
    <property type="project" value="UniProtKB-KW"/>
</dbReference>
<dbReference type="InterPro" id="IPR008248">
    <property type="entry name" value="CheB-like"/>
</dbReference>
<dbReference type="SUPFAM" id="SSF52738">
    <property type="entry name" value="Methylesterase CheB, C-terminal domain"/>
    <property type="match status" value="1"/>
</dbReference>
<dbReference type="EMBL" id="JBHSGU010000002">
    <property type="protein sequence ID" value="MFC4698920.1"/>
    <property type="molecule type" value="Genomic_DNA"/>
</dbReference>
<dbReference type="SUPFAM" id="SSF52172">
    <property type="entry name" value="CheY-like"/>
    <property type="match status" value="1"/>
</dbReference>
<dbReference type="InterPro" id="IPR000673">
    <property type="entry name" value="Sig_transdc_resp-reg_Me-estase"/>
</dbReference>
<dbReference type="Pfam" id="PF00072">
    <property type="entry name" value="Response_reg"/>
    <property type="match status" value="1"/>
</dbReference>
<proteinExistence type="inferred from homology"/>
<keyword evidence="10" id="KW-1185">Reference proteome</keyword>
<evidence type="ECO:0000256" key="6">
    <source>
        <dbReference type="PROSITE-ProRule" id="PRU00169"/>
    </source>
</evidence>
<comment type="domain">
    <text evidence="4">Contains a C-terminal catalytic domain, and an N-terminal region which modulates catalytic activity.</text>
</comment>
<name>A0ABV9LTH8_9ALTE</name>
<dbReference type="Gene3D" id="3.40.50.180">
    <property type="entry name" value="Methylesterase CheB, C-terminal domain"/>
    <property type="match status" value="1"/>
</dbReference>
<dbReference type="PANTHER" id="PTHR42872:SF3">
    <property type="entry name" value="PROTEIN-GLUTAMATE METHYLESTERASE_PROTEIN-GLUTAMINE GLUTAMINASE 1"/>
    <property type="match status" value="1"/>
</dbReference>
<evidence type="ECO:0000313" key="10">
    <source>
        <dbReference type="Proteomes" id="UP001595897"/>
    </source>
</evidence>
<dbReference type="CDD" id="cd17541">
    <property type="entry name" value="REC_CheB-like"/>
    <property type="match status" value="1"/>
</dbReference>
<comment type="similarity">
    <text evidence="4">Belongs to the CheB family.</text>
</comment>
<feature type="active site" evidence="4 5">
    <location>
        <position position="323"/>
    </location>
</feature>
<evidence type="ECO:0000259" key="8">
    <source>
        <dbReference type="PROSITE" id="PS50122"/>
    </source>
</evidence>
<dbReference type="PROSITE" id="PS50122">
    <property type="entry name" value="CHEB"/>
    <property type="match status" value="1"/>
</dbReference>
<dbReference type="NCBIfam" id="NF001965">
    <property type="entry name" value="PRK00742.1"/>
    <property type="match status" value="1"/>
</dbReference>
<dbReference type="EC" id="3.5.1.44" evidence="4"/>
<keyword evidence="2 4" id="KW-0378">Hydrolase</keyword>
<dbReference type="Pfam" id="PF01339">
    <property type="entry name" value="CheB_methylest"/>
    <property type="match status" value="1"/>
</dbReference>
<dbReference type="SMART" id="SM00448">
    <property type="entry name" value="REC"/>
    <property type="match status" value="1"/>
</dbReference>
<dbReference type="PROSITE" id="PS50110">
    <property type="entry name" value="RESPONSE_REGULATORY"/>
    <property type="match status" value="1"/>
</dbReference>
<comment type="PTM">
    <text evidence="4">Phosphorylated by CheA. Phosphorylation of the N-terminal regulatory domain activates the methylesterase activity.</text>
</comment>
<dbReference type="PIRSF" id="PIRSF000876">
    <property type="entry name" value="RR_chemtxs_CheB"/>
    <property type="match status" value="1"/>
</dbReference>
<keyword evidence="9" id="KW-0489">Methyltransferase</keyword>
<comment type="catalytic activity">
    <reaction evidence="4">
        <text>L-glutaminyl-[protein] + H2O = L-glutamyl-[protein] + NH4(+)</text>
        <dbReference type="Rhea" id="RHEA:16441"/>
        <dbReference type="Rhea" id="RHEA-COMP:10207"/>
        <dbReference type="Rhea" id="RHEA-COMP:10208"/>
        <dbReference type="ChEBI" id="CHEBI:15377"/>
        <dbReference type="ChEBI" id="CHEBI:28938"/>
        <dbReference type="ChEBI" id="CHEBI:29973"/>
        <dbReference type="ChEBI" id="CHEBI:30011"/>
        <dbReference type="EC" id="3.5.1.44"/>
    </reaction>
</comment>
<feature type="domain" description="CheB-type methylesterase" evidence="8">
    <location>
        <begin position="187"/>
        <end position="377"/>
    </location>
</feature>
<keyword evidence="4" id="KW-0963">Cytoplasm</keyword>
<dbReference type="HAMAP" id="MF_00099">
    <property type="entry name" value="CheB_chemtxs"/>
    <property type="match status" value="1"/>
</dbReference>
<dbReference type="Proteomes" id="UP001595897">
    <property type="component" value="Unassembled WGS sequence"/>
</dbReference>
<dbReference type="InterPro" id="IPR001789">
    <property type="entry name" value="Sig_transdc_resp-reg_receiver"/>
</dbReference>
<evidence type="ECO:0000313" key="9">
    <source>
        <dbReference type="EMBL" id="MFC4698920.1"/>
    </source>
</evidence>
<evidence type="ECO:0000256" key="4">
    <source>
        <dbReference type="HAMAP-Rule" id="MF_00099"/>
    </source>
</evidence>
<evidence type="ECO:0000256" key="1">
    <source>
        <dbReference type="ARBA" id="ARBA00022500"/>
    </source>
</evidence>
<feature type="active site" evidence="4 5">
    <location>
        <position position="199"/>
    </location>
</feature>
<evidence type="ECO:0000256" key="3">
    <source>
        <dbReference type="ARBA" id="ARBA00048267"/>
    </source>
</evidence>
<dbReference type="InterPro" id="IPR035909">
    <property type="entry name" value="CheB_C"/>
</dbReference>
<dbReference type="PANTHER" id="PTHR42872">
    <property type="entry name" value="PROTEIN-GLUTAMATE METHYLESTERASE/PROTEIN-GLUTAMINE GLUTAMINASE"/>
    <property type="match status" value="1"/>
</dbReference>
<evidence type="ECO:0000256" key="2">
    <source>
        <dbReference type="ARBA" id="ARBA00022801"/>
    </source>
</evidence>
<evidence type="ECO:0000259" key="7">
    <source>
        <dbReference type="PROSITE" id="PS50110"/>
    </source>
</evidence>
<dbReference type="CDD" id="cd16432">
    <property type="entry name" value="CheB_Rec"/>
    <property type="match status" value="1"/>
</dbReference>
<feature type="active site" evidence="4 5">
    <location>
        <position position="226"/>
    </location>
</feature>
<feature type="modified residue" description="4-aspartylphosphate" evidence="4 6">
    <location>
        <position position="57"/>
    </location>
</feature>
<reference evidence="10" key="1">
    <citation type="journal article" date="2019" name="Int. J. Syst. Evol. Microbiol.">
        <title>The Global Catalogue of Microorganisms (GCM) 10K type strain sequencing project: providing services to taxonomists for standard genome sequencing and annotation.</title>
        <authorList>
            <consortium name="The Broad Institute Genomics Platform"/>
            <consortium name="The Broad Institute Genome Sequencing Center for Infectious Disease"/>
            <person name="Wu L."/>
            <person name="Ma J."/>
        </authorList>
    </citation>
    <scope>NUCLEOTIDE SEQUENCE [LARGE SCALE GENOMIC DNA]</scope>
    <source>
        <strain evidence="10">KACC 12507</strain>
    </source>
</reference>
<comment type="caution">
    <text evidence="9">The sequence shown here is derived from an EMBL/GenBank/DDBJ whole genome shotgun (WGS) entry which is preliminary data.</text>
</comment>
<dbReference type="Gene3D" id="3.40.50.2300">
    <property type="match status" value="1"/>
</dbReference>
<comment type="function">
    <text evidence="4">Involved in chemotaxis. Part of a chemotaxis signal transduction system that modulates chemotaxis in response to various stimuli. Catalyzes the demethylation of specific methylglutamate residues introduced into the chemoreceptors (methyl-accepting chemotaxis proteins or MCP) by CheR. Also mediates the irreversible deamidation of specific glutamine residues to glutamic acid.</text>
</comment>
<organism evidence="9 10">
    <name type="scientific">Glaciecola siphonariae</name>
    <dbReference type="NCBI Taxonomy" id="521012"/>
    <lineage>
        <taxon>Bacteria</taxon>
        <taxon>Pseudomonadati</taxon>
        <taxon>Pseudomonadota</taxon>
        <taxon>Gammaproteobacteria</taxon>
        <taxon>Alteromonadales</taxon>
        <taxon>Alteromonadaceae</taxon>
        <taxon>Glaciecola</taxon>
    </lineage>
</organism>